<gene>
    <name evidence="1" type="ORF">DHA2_152836</name>
</gene>
<dbReference type="Proteomes" id="UP000018320">
    <property type="component" value="Unassembled WGS sequence"/>
</dbReference>
<name>V6TE58_GIAIN</name>
<dbReference type="VEuPathDB" id="GiardiaDB:GL50803_0029708"/>
<sequence>VHTDVTQLAFLTWQKEKNPLSNWMAYAHITLSHEFPAVEMEDFVKCTTQAICDATGKPEAYILVTASRENLIVGLLPQSQVFVQLTIIGIDDPFRSEQISKFICRRLLLHKRELASSQVNIVINYKQRGTLCVCGNQI</sequence>
<dbReference type="InterPro" id="IPR014347">
    <property type="entry name" value="Tautomerase/MIF_sf"/>
</dbReference>
<protein>
    <submittedName>
        <fullName evidence="1">Uncharacterized protein</fullName>
    </submittedName>
</protein>
<dbReference type="EMBL" id="AHGT01000035">
    <property type="protein sequence ID" value="ESU37014.1"/>
    <property type="molecule type" value="Genomic_DNA"/>
</dbReference>
<organism evidence="1 2">
    <name type="scientific">Giardia intestinalis</name>
    <name type="common">Giardia lamblia</name>
    <dbReference type="NCBI Taxonomy" id="5741"/>
    <lineage>
        <taxon>Eukaryota</taxon>
        <taxon>Metamonada</taxon>
        <taxon>Diplomonadida</taxon>
        <taxon>Hexamitidae</taxon>
        <taxon>Giardiinae</taxon>
        <taxon>Giardia</taxon>
    </lineage>
</organism>
<dbReference type="VEuPathDB" id="GiardiaDB:DHA2_152836"/>
<reference evidence="2" key="1">
    <citation type="submission" date="2012-02" db="EMBL/GenBank/DDBJ databases">
        <title>Genome sequencing of Giardia lamblia Genotypes A2 and B isolates (DH and GS) and comparative analysis with the genomes of Genotypes A1 and E (WB and Pig).</title>
        <authorList>
            <person name="Adam R."/>
            <person name="Dahlstrom E."/>
            <person name="Martens C."/>
            <person name="Bruno D."/>
            <person name="Barbian K."/>
            <person name="Porcella S.F."/>
            <person name="Nash T."/>
        </authorList>
    </citation>
    <scope>NUCLEOTIDE SEQUENCE</scope>
    <source>
        <strain evidence="2">DH</strain>
    </source>
</reference>
<reference evidence="1 2" key="2">
    <citation type="journal article" date="2013" name="Genome Biol. Evol.">
        <title>Genome sequencing of Giardia lamblia genotypes A2 and B isolates (DH and GS) and comparative analysis with the genomes of genotypes A1 and E (WB and Pig).</title>
        <authorList>
            <person name="Adam R.D."/>
            <person name="Dahlstrom E.W."/>
            <person name="Martens C.A."/>
            <person name="Bruno D.P."/>
            <person name="Barbian K.D."/>
            <person name="Ricklefs S.M."/>
            <person name="Hernandez M.M."/>
            <person name="Narla N.P."/>
            <person name="Patel R.B."/>
            <person name="Porcella S.F."/>
            <person name="Nash T.E."/>
        </authorList>
    </citation>
    <scope>NUCLEOTIDE SEQUENCE [LARGE SCALE GENOMIC DNA]</scope>
    <source>
        <strain evidence="1 2">DH</strain>
    </source>
</reference>
<dbReference type="VEuPathDB" id="GiardiaDB:QR46_4300"/>
<feature type="non-terminal residue" evidence="1">
    <location>
        <position position="1"/>
    </location>
</feature>
<proteinExistence type="predicted"/>
<dbReference type="Gene3D" id="3.30.429.10">
    <property type="entry name" value="Macrophage Migration Inhibitory Factor"/>
    <property type="match status" value="1"/>
</dbReference>
<dbReference type="VEuPathDB" id="GiardiaDB:GL50581_334"/>
<comment type="caution">
    <text evidence="1">The sequence shown here is derived from an EMBL/GenBank/DDBJ whole genome shotgun (WGS) entry which is preliminary data.</text>
</comment>
<dbReference type="SUPFAM" id="SSF55331">
    <property type="entry name" value="Tautomerase/MIF"/>
    <property type="match status" value="1"/>
</dbReference>
<evidence type="ECO:0000313" key="1">
    <source>
        <dbReference type="EMBL" id="ESU37014.1"/>
    </source>
</evidence>
<accession>V6TE58</accession>
<dbReference type="AlphaFoldDB" id="V6TE58"/>
<evidence type="ECO:0000313" key="2">
    <source>
        <dbReference type="Proteomes" id="UP000018320"/>
    </source>
</evidence>